<comment type="caution">
    <text evidence="5">The sequence shown here is derived from an EMBL/GenBank/DDBJ whole genome shotgun (WGS) entry which is preliminary data.</text>
</comment>
<dbReference type="PANTHER" id="PTHR43792:SF8">
    <property type="entry name" value="[RIBOSOMAL PROTEIN US5]-ALANINE N-ACETYLTRANSFERASE"/>
    <property type="match status" value="1"/>
</dbReference>
<proteinExistence type="inferred from homology"/>
<dbReference type="InterPro" id="IPR000182">
    <property type="entry name" value="GNAT_dom"/>
</dbReference>
<dbReference type="EMBL" id="BMQJ01000018">
    <property type="protein sequence ID" value="GGQ22943.1"/>
    <property type="molecule type" value="Genomic_DNA"/>
</dbReference>
<dbReference type="SUPFAM" id="SSF55729">
    <property type="entry name" value="Acyl-CoA N-acyltransferases (Nat)"/>
    <property type="match status" value="1"/>
</dbReference>
<sequence>MVRLREWADEDAGWYAESTRDPLIQRFTTDSPTLDSAQVLAAIVRLRESGDEEGFLICDSVTGQRLGNIALRHDGQTGEISYWVAAEARGRGAATRAVALFSAWTFQNVGLSELWLRAHRDNVASQRVASRTGFRRDPQCDRTQEAKGEVWPMLGYALSRPAS</sequence>
<keyword evidence="1" id="KW-0808">Transferase</keyword>
<reference evidence="6" key="1">
    <citation type="journal article" date="2019" name="Int. J. Syst. Evol. Microbiol.">
        <title>The Global Catalogue of Microorganisms (GCM) 10K type strain sequencing project: providing services to taxonomists for standard genome sequencing and annotation.</title>
        <authorList>
            <consortium name="The Broad Institute Genomics Platform"/>
            <consortium name="The Broad Institute Genome Sequencing Center for Infectious Disease"/>
            <person name="Wu L."/>
            <person name="Ma J."/>
        </authorList>
    </citation>
    <scope>NUCLEOTIDE SEQUENCE [LARGE SCALE GENOMIC DNA]</scope>
    <source>
        <strain evidence="6">JCM 3115</strain>
    </source>
</reference>
<dbReference type="PANTHER" id="PTHR43792">
    <property type="entry name" value="GNAT FAMILY, PUTATIVE (AFU_ORTHOLOGUE AFUA_3G00765)-RELATED-RELATED"/>
    <property type="match status" value="1"/>
</dbReference>
<dbReference type="InterPro" id="IPR016181">
    <property type="entry name" value="Acyl_CoA_acyltransferase"/>
</dbReference>
<evidence type="ECO:0000256" key="2">
    <source>
        <dbReference type="ARBA" id="ARBA00023315"/>
    </source>
</evidence>
<dbReference type="Pfam" id="PF13302">
    <property type="entry name" value="Acetyltransf_3"/>
    <property type="match status" value="1"/>
</dbReference>
<comment type="similarity">
    <text evidence="3">Belongs to the acetyltransferase family. RimJ subfamily.</text>
</comment>
<protein>
    <recommendedName>
        <fullName evidence="4">N-acetyltransferase domain-containing protein</fullName>
    </recommendedName>
</protein>
<keyword evidence="6" id="KW-1185">Reference proteome</keyword>
<evidence type="ECO:0000259" key="4">
    <source>
        <dbReference type="PROSITE" id="PS51186"/>
    </source>
</evidence>
<dbReference type="InterPro" id="IPR051531">
    <property type="entry name" value="N-acetyltransferase"/>
</dbReference>
<name>A0ABQ2RET4_9ACTN</name>
<evidence type="ECO:0000313" key="6">
    <source>
        <dbReference type="Proteomes" id="UP000611554"/>
    </source>
</evidence>
<gene>
    <name evidence="5" type="ORF">GCM10010140_61690</name>
</gene>
<dbReference type="Gene3D" id="3.40.630.30">
    <property type="match status" value="1"/>
</dbReference>
<dbReference type="Proteomes" id="UP000611554">
    <property type="component" value="Unassembled WGS sequence"/>
</dbReference>
<dbReference type="PROSITE" id="PS51186">
    <property type="entry name" value="GNAT"/>
    <property type="match status" value="1"/>
</dbReference>
<evidence type="ECO:0000313" key="5">
    <source>
        <dbReference type="EMBL" id="GGQ22943.1"/>
    </source>
</evidence>
<keyword evidence="2" id="KW-0012">Acyltransferase</keyword>
<evidence type="ECO:0000256" key="3">
    <source>
        <dbReference type="ARBA" id="ARBA00038502"/>
    </source>
</evidence>
<feature type="domain" description="N-acetyltransferase" evidence="4">
    <location>
        <begin position="1"/>
        <end position="161"/>
    </location>
</feature>
<organism evidence="5 6">
    <name type="scientific">Streptosporangium pseudovulgare</name>
    <dbReference type="NCBI Taxonomy" id="35765"/>
    <lineage>
        <taxon>Bacteria</taxon>
        <taxon>Bacillati</taxon>
        <taxon>Actinomycetota</taxon>
        <taxon>Actinomycetes</taxon>
        <taxon>Streptosporangiales</taxon>
        <taxon>Streptosporangiaceae</taxon>
        <taxon>Streptosporangium</taxon>
    </lineage>
</organism>
<evidence type="ECO:0000256" key="1">
    <source>
        <dbReference type="ARBA" id="ARBA00022679"/>
    </source>
</evidence>
<accession>A0ABQ2RET4</accession>